<evidence type="ECO:0000313" key="1">
    <source>
        <dbReference type="EMBL" id="SPH19925.1"/>
    </source>
</evidence>
<protein>
    <submittedName>
        <fullName evidence="1">Uncharacterized protein</fullName>
    </submittedName>
</protein>
<gene>
    <name evidence="1" type="ORF">ASD8599_00665</name>
</gene>
<dbReference type="RefSeq" id="WP_181364396.1">
    <property type="nucleotide sequence ID" value="NZ_OMOR01000001.1"/>
</dbReference>
<reference evidence="1 2" key="1">
    <citation type="submission" date="2018-03" db="EMBL/GenBank/DDBJ databases">
        <authorList>
            <person name="Keele B.F."/>
        </authorList>
    </citation>
    <scope>NUCLEOTIDE SEQUENCE [LARGE SCALE GENOMIC DNA]</scope>
    <source>
        <strain evidence="1 2">CECT 8599</strain>
    </source>
</reference>
<sequence>MLNILAKSFTTATRSNIVRVRDVKPKTTHKRWLPSGHWFLSPTRDIDVTKL</sequence>
<name>A0A2R8BA30_9RHOB</name>
<dbReference type="AlphaFoldDB" id="A0A2R8BA30"/>
<proteinExistence type="predicted"/>
<organism evidence="1 2">
    <name type="scientific">Ascidiaceihabitans donghaensis</name>
    <dbReference type="NCBI Taxonomy" id="1510460"/>
    <lineage>
        <taxon>Bacteria</taxon>
        <taxon>Pseudomonadati</taxon>
        <taxon>Pseudomonadota</taxon>
        <taxon>Alphaproteobacteria</taxon>
        <taxon>Rhodobacterales</taxon>
        <taxon>Paracoccaceae</taxon>
        <taxon>Ascidiaceihabitans</taxon>
    </lineage>
</organism>
<dbReference type="Proteomes" id="UP000244880">
    <property type="component" value="Unassembled WGS sequence"/>
</dbReference>
<accession>A0A2R8BA30</accession>
<dbReference type="EMBL" id="OMOR01000001">
    <property type="protein sequence ID" value="SPH19925.1"/>
    <property type="molecule type" value="Genomic_DNA"/>
</dbReference>
<evidence type="ECO:0000313" key="2">
    <source>
        <dbReference type="Proteomes" id="UP000244880"/>
    </source>
</evidence>
<keyword evidence="2" id="KW-1185">Reference proteome</keyword>